<dbReference type="SMART" id="SM00448">
    <property type="entry name" value="REC"/>
    <property type="match status" value="1"/>
</dbReference>
<gene>
    <name evidence="4" type="ORF">QH73_0013795</name>
</gene>
<feature type="domain" description="Response regulatory" evidence="3">
    <location>
        <begin position="3"/>
        <end position="117"/>
    </location>
</feature>
<dbReference type="InterPro" id="IPR011006">
    <property type="entry name" value="CheY-like_superfamily"/>
</dbReference>
<name>A0A9X5E5G9_9CYAN</name>
<keyword evidence="5" id="KW-1185">Reference proteome</keyword>
<evidence type="ECO:0000313" key="5">
    <source>
        <dbReference type="Proteomes" id="UP000031532"/>
    </source>
</evidence>
<dbReference type="PROSITE" id="PS50110">
    <property type="entry name" value="RESPONSE_REGULATORY"/>
    <property type="match status" value="1"/>
</dbReference>
<reference evidence="4 5" key="1">
    <citation type="journal article" date="2015" name="Genome Announc.">
        <title>Draft Genome Sequence of the Terrestrial Cyanobacterium Scytonema millei VB511283, Isolated from Eastern India.</title>
        <authorList>
            <person name="Sen D."/>
            <person name="Chandrababunaidu M.M."/>
            <person name="Singh D."/>
            <person name="Sanghi N."/>
            <person name="Ghorai A."/>
            <person name="Mishra G.P."/>
            <person name="Madduluri M."/>
            <person name="Adhikary S.P."/>
            <person name="Tripathy S."/>
        </authorList>
    </citation>
    <scope>NUCLEOTIDE SEQUENCE [LARGE SCALE GENOMIC DNA]</scope>
    <source>
        <strain evidence="4 5">VB511283</strain>
    </source>
</reference>
<dbReference type="InterPro" id="IPR001789">
    <property type="entry name" value="Sig_transdc_resp-reg_receiver"/>
</dbReference>
<dbReference type="Pfam" id="PF00072">
    <property type="entry name" value="Response_reg"/>
    <property type="match status" value="1"/>
</dbReference>
<dbReference type="EMBL" id="JTJC03000003">
    <property type="protein sequence ID" value="NHC35720.1"/>
    <property type="molecule type" value="Genomic_DNA"/>
</dbReference>
<comment type="caution">
    <text evidence="4">The sequence shown here is derived from an EMBL/GenBank/DDBJ whole genome shotgun (WGS) entry which is preliminary data.</text>
</comment>
<dbReference type="GO" id="GO:0000160">
    <property type="term" value="P:phosphorelay signal transduction system"/>
    <property type="evidence" value="ECO:0007669"/>
    <property type="project" value="InterPro"/>
</dbReference>
<sequence length="119" mass="13432">MISVLIVDDAAFSRRMIRKFLQADGYEIWEATNGKEALSIVRDRAPDCLVTDILMPDMNGFELIQTLKEQGLAIPTIIISADIQESSRQRGYNLGAAAFINKPPKEDELRQTVRQVFSF</sequence>
<dbReference type="Proteomes" id="UP000031532">
    <property type="component" value="Unassembled WGS sequence"/>
</dbReference>
<feature type="modified residue" description="4-aspartylphosphate" evidence="2">
    <location>
        <position position="52"/>
    </location>
</feature>
<evidence type="ECO:0000256" key="2">
    <source>
        <dbReference type="PROSITE-ProRule" id="PRU00169"/>
    </source>
</evidence>
<accession>A0A9X5E5G9</accession>
<dbReference type="RefSeq" id="WP_039713325.1">
    <property type="nucleotide sequence ID" value="NZ_JTJC03000003.1"/>
</dbReference>
<evidence type="ECO:0000259" key="3">
    <source>
        <dbReference type="PROSITE" id="PS50110"/>
    </source>
</evidence>
<evidence type="ECO:0000313" key="4">
    <source>
        <dbReference type="EMBL" id="NHC35720.1"/>
    </source>
</evidence>
<dbReference type="Gene3D" id="3.40.50.2300">
    <property type="match status" value="1"/>
</dbReference>
<dbReference type="AlphaFoldDB" id="A0A9X5E5G9"/>
<dbReference type="PANTHER" id="PTHR44591:SF24">
    <property type="entry name" value="PROTEIN-GLUTAMATE METHYLESTERASE_PROTEIN-GLUTAMINE GLUTAMINASE 1"/>
    <property type="match status" value="1"/>
</dbReference>
<proteinExistence type="predicted"/>
<organism evidence="4 5">
    <name type="scientific">Scytonema millei VB511283</name>
    <dbReference type="NCBI Taxonomy" id="1245923"/>
    <lineage>
        <taxon>Bacteria</taxon>
        <taxon>Bacillati</taxon>
        <taxon>Cyanobacteriota</taxon>
        <taxon>Cyanophyceae</taxon>
        <taxon>Nostocales</taxon>
        <taxon>Scytonemataceae</taxon>
        <taxon>Scytonema</taxon>
    </lineage>
</organism>
<keyword evidence="1 2" id="KW-0597">Phosphoprotein</keyword>
<dbReference type="InterPro" id="IPR050595">
    <property type="entry name" value="Bact_response_regulator"/>
</dbReference>
<protein>
    <submittedName>
        <fullName evidence="4">Response regulator</fullName>
    </submittedName>
</protein>
<dbReference type="PANTHER" id="PTHR44591">
    <property type="entry name" value="STRESS RESPONSE REGULATOR PROTEIN 1"/>
    <property type="match status" value="1"/>
</dbReference>
<dbReference type="SUPFAM" id="SSF52172">
    <property type="entry name" value="CheY-like"/>
    <property type="match status" value="1"/>
</dbReference>
<evidence type="ECO:0000256" key="1">
    <source>
        <dbReference type="ARBA" id="ARBA00022553"/>
    </source>
</evidence>
<dbReference type="OrthoDB" id="9115at2"/>